<evidence type="ECO:0000313" key="3">
    <source>
        <dbReference type="EMBL" id="KAG5682203.1"/>
    </source>
</evidence>
<keyword evidence="2" id="KW-0732">Signal</keyword>
<dbReference type="EMBL" id="JADBJN010000001">
    <property type="protein sequence ID" value="KAG5682203.1"/>
    <property type="molecule type" value="Genomic_DNA"/>
</dbReference>
<organism evidence="3 4">
    <name type="scientific">Polypedilum vanderplanki</name>
    <name type="common">Sleeping chironomid midge</name>
    <dbReference type="NCBI Taxonomy" id="319348"/>
    <lineage>
        <taxon>Eukaryota</taxon>
        <taxon>Metazoa</taxon>
        <taxon>Ecdysozoa</taxon>
        <taxon>Arthropoda</taxon>
        <taxon>Hexapoda</taxon>
        <taxon>Insecta</taxon>
        <taxon>Pterygota</taxon>
        <taxon>Neoptera</taxon>
        <taxon>Endopterygota</taxon>
        <taxon>Diptera</taxon>
        <taxon>Nematocera</taxon>
        <taxon>Chironomoidea</taxon>
        <taxon>Chironomidae</taxon>
        <taxon>Chironominae</taxon>
        <taxon>Polypedilum</taxon>
        <taxon>Polypedilum</taxon>
    </lineage>
</organism>
<dbReference type="AlphaFoldDB" id="A0A9J6CKJ2"/>
<dbReference type="OrthoDB" id="8192746at2759"/>
<comment type="caution">
    <text evidence="3">The sequence shown here is derived from an EMBL/GenBank/DDBJ whole genome shotgun (WGS) entry which is preliminary data.</text>
</comment>
<name>A0A9J6CKJ2_POLVA</name>
<evidence type="ECO:0000313" key="4">
    <source>
        <dbReference type="Proteomes" id="UP001107558"/>
    </source>
</evidence>
<sequence length="439" mass="49012">MIFDHFLSTTTILVFCITQSCTLPLPARNTPINALNLHQNLSLHDINQLGKDQKVKALLDVQTTIDEVEKLLSADPSLPRLTKGEIKDLFEKVTSDELQKGIDEGDAEKQEFMKSLILALPYHSDEIDLIENLANQKATTMPPNMKPDIPDELKKLLKNRGLLDSDEKSISLAPLPVLPNADHPSSLLINKDIQNSPPAFDSKVFNAFKPLSGNKQNVSDEVETFLKQFGLANIQTKKLYKDTTNNTSTPLVNSAYLTYTDKKLLDSIGITTTNDAKYEFLKQDEKNVRKNTVKKSVISGPDPVKHHLRSNASKNEVKRQQADEPTRVSLKLEAPLLESSLEQTDDSVSITTSSRPSTTIITTTTTESSTTEESKKNTLEDEIEPVDEPEQLPGPRRSGFYMIFDWNTFLEVGEDPSKIVVRFDPKIGDPSRFLPVTVP</sequence>
<keyword evidence="4" id="KW-1185">Reference proteome</keyword>
<gene>
    <name evidence="3" type="ORF">PVAND_011569</name>
</gene>
<dbReference type="Proteomes" id="UP001107558">
    <property type="component" value="Chromosome 1"/>
</dbReference>
<protein>
    <submittedName>
        <fullName evidence="3">Uncharacterized protein</fullName>
    </submittedName>
</protein>
<feature type="chain" id="PRO_5039908375" evidence="2">
    <location>
        <begin position="23"/>
        <end position="439"/>
    </location>
</feature>
<accession>A0A9J6CKJ2</accession>
<evidence type="ECO:0000256" key="2">
    <source>
        <dbReference type="SAM" id="SignalP"/>
    </source>
</evidence>
<proteinExistence type="predicted"/>
<feature type="compositionally biased region" description="Basic and acidic residues" evidence="1">
    <location>
        <begin position="315"/>
        <end position="326"/>
    </location>
</feature>
<feature type="signal peptide" evidence="2">
    <location>
        <begin position="1"/>
        <end position="22"/>
    </location>
</feature>
<feature type="region of interest" description="Disordered" evidence="1">
    <location>
        <begin position="293"/>
        <end position="327"/>
    </location>
</feature>
<reference evidence="3" key="1">
    <citation type="submission" date="2021-03" db="EMBL/GenBank/DDBJ databases">
        <title>Chromosome level genome of the anhydrobiotic midge Polypedilum vanderplanki.</title>
        <authorList>
            <person name="Yoshida Y."/>
            <person name="Kikawada T."/>
            <person name="Gusev O."/>
        </authorList>
    </citation>
    <scope>NUCLEOTIDE SEQUENCE</scope>
    <source>
        <strain evidence="3">NIAS01</strain>
        <tissue evidence="3">Whole body or cell culture</tissue>
    </source>
</reference>
<feature type="region of interest" description="Disordered" evidence="1">
    <location>
        <begin position="362"/>
        <end position="382"/>
    </location>
</feature>
<evidence type="ECO:0000256" key="1">
    <source>
        <dbReference type="SAM" id="MobiDB-lite"/>
    </source>
</evidence>
<feature type="compositionally biased region" description="Low complexity" evidence="1">
    <location>
        <begin position="362"/>
        <end position="371"/>
    </location>
</feature>